<dbReference type="Proteomes" id="UP000001887">
    <property type="component" value="Chromosome"/>
</dbReference>
<protein>
    <submittedName>
        <fullName evidence="2">Uncharacterized protein</fullName>
    </submittedName>
</protein>
<feature type="transmembrane region" description="Helical" evidence="1">
    <location>
        <begin position="12"/>
        <end position="35"/>
    </location>
</feature>
<proteinExistence type="predicted"/>
<organism evidence="2 3">
    <name type="scientific">Pirellula staleyi (strain ATCC 27377 / DSM 6068 / ICPB 4128)</name>
    <name type="common">Pirella staleyi</name>
    <dbReference type="NCBI Taxonomy" id="530564"/>
    <lineage>
        <taxon>Bacteria</taxon>
        <taxon>Pseudomonadati</taxon>
        <taxon>Planctomycetota</taxon>
        <taxon>Planctomycetia</taxon>
        <taxon>Pirellulales</taxon>
        <taxon>Pirellulaceae</taxon>
        <taxon>Pirellula</taxon>
    </lineage>
</organism>
<dbReference type="KEGG" id="psl:Psta_3305"/>
<dbReference type="AlphaFoldDB" id="D2QXC9"/>
<name>D2QXC9_PIRSD</name>
<feature type="transmembrane region" description="Helical" evidence="1">
    <location>
        <begin position="41"/>
        <end position="64"/>
    </location>
</feature>
<evidence type="ECO:0000313" key="2">
    <source>
        <dbReference type="EMBL" id="ADB17969.1"/>
    </source>
</evidence>
<evidence type="ECO:0000313" key="3">
    <source>
        <dbReference type="Proteomes" id="UP000001887"/>
    </source>
</evidence>
<evidence type="ECO:0000256" key="1">
    <source>
        <dbReference type="SAM" id="Phobius"/>
    </source>
</evidence>
<accession>D2QXC9</accession>
<dbReference type="eggNOG" id="ENOG502ZKG2">
    <property type="taxonomic scope" value="Bacteria"/>
</dbReference>
<keyword evidence="3" id="KW-1185">Reference proteome</keyword>
<keyword evidence="1" id="KW-0472">Membrane</keyword>
<keyword evidence="1" id="KW-0812">Transmembrane</keyword>
<reference evidence="2 3" key="1">
    <citation type="journal article" date="2009" name="Stand. Genomic Sci.">
        <title>Complete genome sequence of Pirellula staleyi type strain (ATCC 27377).</title>
        <authorList>
            <person name="Clum A."/>
            <person name="Tindall B.J."/>
            <person name="Sikorski J."/>
            <person name="Ivanova N."/>
            <person name="Mavrommatis K."/>
            <person name="Lucas S."/>
            <person name="Glavina del Rio T."/>
            <person name="Nolan M."/>
            <person name="Chen F."/>
            <person name="Tice H."/>
            <person name="Pitluck S."/>
            <person name="Cheng J.F."/>
            <person name="Chertkov O."/>
            <person name="Brettin T."/>
            <person name="Han C."/>
            <person name="Detter J.C."/>
            <person name="Kuske C."/>
            <person name="Bruce D."/>
            <person name="Goodwin L."/>
            <person name="Ovchinikova G."/>
            <person name="Pati A."/>
            <person name="Mikhailova N."/>
            <person name="Chen A."/>
            <person name="Palaniappan K."/>
            <person name="Land M."/>
            <person name="Hauser L."/>
            <person name="Chang Y.J."/>
            <person name="Jeffries C.D."/>
            <person name="Chain P."/>
            <person name="Rohde M."/>
            <person name="Goker M."/>
            <person name="Bristow J."/>
            <person name="Eisen J.A."/>
            <person name="Markowitz V."/>
            <person name="Hugenholtz P."/>
            <person name="Kyrpides N.C."/>
            <person name="Klenk H.P."/>
            <person name="Lapidus A."/>
        </authorList>
    </citation>
    <scope>NUCLEOTIDE SEQUENCE [LARGE SCALE GENOMIC DNA]</scope>
    <source>
        <strain evidence="3">ATCC 27377 / DSM 6068 / ICPB 4128</strain>
    </source>
</reference>
<keyword evidence="1" id="KW-1133">Transmembrane helix</keyword>
<dbReference type="EMBL" id="CP001848">
    <property type="protein sequence ID" value="ADB17969.1"/>
    <property type="molecule type" value="Genomic_DNA"/>
</dbReference>
<gene>
    <name evidence="2" type="ordered locus">Psta_3305</name>
</gene>
<dbReference type="STRING" id="530564.Psta_3305"/>
<dbReference type="HOGENOM" id="CLU_1486322_0_0_0"/>
<sequence>MPEIWLRNNRRALTMGLLIPAVIELLGSVGLVIYFGAYPSVWVLIPSIALMSVGTLLMLSLLFAMQQPRLAYEEEQLLVYLDEPAPVRVPIDVVECFFLGQGPSFLPNLDGKESETSNVIVRLAESAHEWHHRDTKPQIAHWCEGYITLRGAWCEPISNEALGKLNKRLVEAHRARKARIAAGNARS</sequence>